<comment type="caution">
    <text evidence="3">The sequence shown here is derived from an EMBL/GenBank/DDBJ whole genome shotgun (WGS) entry which is preliminary data.</text>
</comment>
<dbReference type="GO" id="GO:0008233">
    <property type="term" value="F:peptidase activity"/>
    <property type="evidence" value="ECO:0007669"/>
    <property type="project" value="UniProtKB-KW"/>
</dbReference>
<keyword evidence="4" id="KW-1185">Reference proteome</keyword>
<dbReference type="Pfam" id="PF13365">
    <property type="entry name" value="Trypsin_2"/>
    <property type="match status" value="1"/>
</dbReference>
<evidence type="ECO:0000313" key="3">
    <source>
        <dbReference type="EMBL" id="MFD1783479.1"/>
    </source>
</evidence>
<keyword evidence="3" id="KW-0645">Protease</keyword>
<sequence length="485" mass="50662">MRAFVCALAMALGLAGGAQAQAWKTVGEIEGARHDIDLGSVKREGAHVASTMRMVPKKPQKTDGKTWVELRMQRLDDCANGVMTLVAVASYDARGAVVGRADGSDRPRTMDIKPGTAAAQYHDTVCAIDVRRAAMKPAVPLPEAGEISWTLLAHDEKAGTDHFSLDGAVIDAGEGTVLAIVRQDSLTAPPLASGEPYRSVVSAFAVDCQSGEYVILSSDYYDRHGQLIFTFTSPPETLKASKGAPTSAADVLWRNSCQPGVARAVGDRRQAAISTGTAWLGPKGYLVTASHVVEGASRFTLYQGGKPVGTAELVLNDPANDVAVLKPKLEGPPRRVLGLASGPAILGEPILSLGYPAPDVLGLSIKATAGEVNALAGASDNQRTDPRLLQISAQTHSGNSGGPVINRAGQVVGIVVTKMDLLAEDEPAQNVNYALKAGYVRNMLVELPDVGGHGGEWALVPGQNAAELLQGSVFLLVAEADAEEG</sequence>
<gene>
    <name evidence="3" type="ORF">ACFSC0_08760</name>
</gene>
<keyword evidence="1" id="KW-0732">Signal</keyword>
<dbReference type="EMBL" id="JBHUEY010000001">
    <property type="protein sequence ID" value="MFD1783479.1"/>
    <property type="molecule type" value="Genomic_DNA"/>
</dbReference>
<dbReference type="Pfam" id="PF16747">
    <property type="entry name" value="Adhesin_E"/>
    <property type="match status" value="2"/>
</dbReference>
<organism evidence="3 4">
    <name type="scientific">Phenylobacterium terrae</name>
    <dbReference type="NCBI Taxonomy" id="2665495"/>
    <lineage>
        <taxon>Bacteria</taxon>
        <taxon>Pseudomonadati</taxon>
        <taxon>Pseudomonadota</taxon>
        <taxon>Alphaproteobacteria</taxon>
        <taxon>Caulobacterales</taxon>
        <taxon>Caulobacteraceae</taxon>
        <taxon>Phenylobacterium</taxon>
    </lineage>
</organism>
<dbReference type="RefSeq" id="WP_377283978.1">
    <property type="nucleotide sequence ID" value="NZ_JBHRSI010000010.1"/>
</dbReference>
<name>A0ABW4MZV8_9CAUL</name>
<protein>
    <submittedName>
        <fullName evidence="3">S1C family serine protease</fullName>
        <ecNumber evidence="3">3.4.21.-</ecNumber>
    </submittedName>
</protein>
<dbReference type="GO" id="GO:0006508">
    <property type="term" value="P:proteolysis"/>
    <property type="evidence" value="ECO:0007669"/>
    <property type="project" value="UniProtKB-KW"/>
</dbReference>
<keyword evidence="3" id="KW-0378">Hydrolase</keyword>
<dbReference type="InterPro" id="IPR009003">
    <property type="entry name" value="Peptidase_S1_PA"/>
</dbReference>
<dbReference type="PANTHER" id="PTHR43019:SF23">
    <property type="entry name" value="PROTEASE DO-LIKE 5, CHLOROPLASTIC"/>
    <property type="match status" value="1"/>
</dbReference>
<feature type="signal peptide" evidence="1">
    <location>
        <begin position="1"/>
        <end position="20"/>
    </location>
</feature>
<feature type="domain" description="Surface-adhesin protein E-like" evidence="2">
    <location>
        <begin position="149"/>
        <end position="258"/>
    </location>
</feature>
<evidence type="ECO:0000313" key="4">
    <source>
        <dbReference type="Proteomes" id="UP001597237"/>
    </source>
</evidence>
<dbReference type="PRINTS" id="PR00834">
    <property type="entry name" value="PROTEASES2C"/>
</dbReference>
<evidence type="ECO:0000259" key="2">
    <source>
        <dbReference type="Pfam" id="PF16747"/>
    </source>
</evidence>
<reference evidence="4" key="1">
    <citation type="journal article" date="2019" name="Int. J. Syst. Evol. Microbiol.">
        <title>The Global Catalogue of Microorganisms (GCM) 10K type strain sequencing project: providing services to taxonomists for standard genome sequencing and annotation.</title>
        <authorList>
            <consortium name="The Broad Institute Genomics Platform"/>
            <consortium name="The Broad Institute Genome Sequencing Center for Infectious Disease"/>
            <person name="Wu L."/>
            <person name="Ma J."/>
        </authorList>
    </citation>
    <scope>NUCLEOTIDE SEQUENCE [LARGE SCALE GENOMIC DNA]</scope>
    <source>
        <strain evidence="4">DFY28</strain>
    </source>
</reference>
<dbReference type="PANTHER" id="PTHR43019">
    <property type="entry name" value="SERINE ENDOPROTEASE DEGS"/>
    <property type="match status" value="1"/>
</dbReference>
<dbReference type="InterPro" id="IPR001940">
    <property type="entry name" value="Peptidase_S1C"/>
</dbReference>
<dbReference type="InterPro" id="IPR031939">
    <property type="entry name" value="Adhesin_E-like"/>
</dbReference>
<dbReference type="Proteomes" id="UP001597237">
    <property type="component" value="Unassembled WGS sequence"/>
</dbReference>
<dbReference type="Gene3D" id="2.40.10.10">
    <property type="entry name" value="Trypsin-like serine proteases"/>
    <property type="match status" value="2"/>
</dbReference>
<dbReference type="InterPro" id="IPR043504">
    <property type="entry name" value="Peptidase_S1_PA_chymotrypsin"/>
</dbReference>
<evidence type="ECO:0000256" key="1">
    <source>
        <dbReference type="SAM" id="SignalP"/>
    </source>
</evidence>
<dbReference type="SUPFAM" id="SSF50494">
    <property type="entry name" value="Trypsin-like serine proteases"/>
    <property type="match status" value="1"/>
</dbReference>
<feature type="chain" id="PRO_5047069621" evidence="1">
    <location>
        <begin position="21"/>
        <end position="485"/>
    </location>
</feature>
<proteinExistence type="predicted"/>
<dbReference type="EC" id="3.4.21.-" evidence="3"/>
<accession>A0ABW4MZV8</accession>
<feature type="domain" description="Surface-adhesin protein E-like" evidence="2">
    <location>
        <begin position="23"/>
        <end position="127"/>
    </location>
</feature>